<accession>A0ABR7M9Z5</accession>
<dbReference type="Proteomes" id="UP000765802">
    <property type="component" value="Unassembled WGS sequence"/>
</dbReference>
<dbReference type="Gene3D" id="2.180.10.10">
    <property type="entry name" value="RHS repeat-associated core"/>
    <property type="match status" value="1"/>
</dbReference>
<dbReference type="InterPro" id="IPR006530">
    <property type="entry name" value="YD"/>
</dbReference>
<evidence type="ECO:0000313" key="2">
    <source>
        <dbReference type="Proteomes" id="UP000765802"/>
    </source>
</evidence>
<dbReference type="NCBIfam" id="TIGR01643">
    <property type="entry name" value="YD_repeat_2x"/>
    <property type="match status" value="1"/>
</dbReference>
<proteinExistence type="predicted"/>
<keyword evidence="2" id="KW-1185">Reference proteome</keyword>
<gene>
    <name evidence="1" type="ORF">BC349_10910</name>
</gene>
<name>A0ABR7M9Z5_9BACT</name>
<evidence type="ECO:0000313" key="1">
    <source>
        <dbReference type="EMBL" id="MBC6491545.1"/>
    </source>
</evidence>
<sequence>MYQYYAHGPLARTTLGKLNVQGLDYIYTLQGWLKGVNPAMGGSLTNGTDTTEPRPIAQDVFGFSLHYYKNDYKAIWFTPQSSSVLGALTTNAKPLYNGNIAAMAVNIPQLGNTKVYNYKYDQLNRLVSLDMYNGLNPSAGSFTPAGTTEYRERISYDPNGNILTYQRNGDAARLTMDNLGYSYTTGTNRLHKVTDAAADAGVGSYANYNDLRTGQANNNYGYDAIGNLIRDTKDSISNISWTVYGKIDSITRNAKFIRYTYDAAGNRISKQTATDTTFYVRDATGNVMSVYVKPAGGSLRQEEVHLYGSNRLGIATRHLAADTSINLAAGFGTIKGVKFTRGEKLFELSNHLGNVLVTISDRMIQQKLTGDTVRYYQADVVSANDYYPFGMQMPGRKFSAGVYRYGFNGKENDNEVKGVGNSYTAEFWEYDPRTGRRWNTDPIVKDFESPYATFSNNPIWFADPEGADTTKSGIAARLDELLNGGKAKNDEKIQMLQAGIKNQAEEVLKNRNLKQNAFNNMMGSELGSIEAKTNSELYSRYEAAEQEHSKALTWMLGQIYRAERHDDNIKNYNNYVSTQLNVLIYGSNAMLTAASFIPSGGSSGYFTFVGMSGKEIAGGMKQWLRFGYSYSKAGLTPSVGFRWGAGGGFGKTIGSLWLRGANETLRGKRLIPGLKTWWNEPGHLHLIKMPNKSFFGKISMEGIKTIL</sequence>
<comment type="caution">
    <text evidence="1">The sequence shown here is derived from an EMBL/GenBank/DDBJ whole genome shotgun (WGS) entry which is preliminary data.</text>
</comment>
<protein>
    <recommendedName>
        <fullName evidence="3">RHS repeat-associated core domain-containing protein</fullName>
    </recommendedName>
</protein>
<dbReference type="PANTHER" id="PTHR32305:SF15">
    <property type="entry name" value="PROTEIN RHSA-RELATED"/>
    <property type="match status" value="1"/>
</dbReference>
<dbReference type="InterPro" id="IPR050708">
    <property type="entry name" value="T6SS_VgrG/RHS"/>
</dbReference>
<evidence type="ECO:0008006" key="3">
    <source>
        <dbReference type="Google" id="ProtNLM"/>
    </source>
</evidence>
<dbReference type="PANTHER" id="PTHR32305">
    <property type="match status" value="1"/>
</dbReference>
<reference evidence="1 2" key="1">
    <citation type="submission" date="2016-07" db="EMBL/GenBank/DDBJ databases">
        <title>Genome analysis of Flavihumibacter stibioxidans YS-17.</title>
        <authorList>
            <person name="Shi K."/>
            <person name="Han Y."/>
            <person name="Wang G."/>
        </authorList>
    </citation>
    <scope>NUCLEOTIDE SEQUENCE [LARGE SCALE GENOMIC DNA]</scope>
    <source>
        <strain evidence="1 2">YS-17</strain>
    </source>
</reference>
<organism evidence="1 2">
    <name type="scientific">Flavihumibacter stibioxidans</name>
    <dbReference type="NCBI Taxonomy" id="1834163"/>
    <lineage>
        <taxon>Bacteria</taxon>
        <taxon>Pseudomonadati</taxon>
        <taxon>Bacteroidota</taxon>
        <taxon>Chitinophagia</taxon>
        <taxon>Chitinophagales</taxon>
        <taxon>Chitinophagaceae</taxon>
        <taxon>Flavihumibacter</taxon>
    </lineage>
</organism>
<dbReference type="EMBL" id="MBUA01000012">
    <property type="protein sequence ID" value="MBC6491545.1"/>
    <property type="molecule type" value="Genomic_DNA"/>
</dbReference>